<dbReference type="AlphaFoldDB" id="A0A8R7JXB2"/>
<organism evidence="2 3">
    <name type="scientific">Triticum urartu</name>
    <name type="common">Red wild einkorn</name>
    <name type="synonym">Crithodium urartu</name>
    <dbReference type="NCBI Taxonomy" id="4572"/>
    <lineage>
        <taxon>Eukaryota</taxon>
        <taxon>Viridiplantae</taxon>
        <taxon>Streptophyta</taxon>
        <taxon>Embryophyta</taxon>
        <taxon>Tracheophyta</taxon>
        <taxon>Spermatophyta</taxon>
        <taxon>Magnoliopsida</taxon>
        <taxon>Liliopsida</taxon>
        <taxon>Poales</taxon>
        <taxon>Poaceae</taxon>
        <taxon>BOP clade</taxon>
        <taxon>Pooideae</taxon>
        <taxon>Triticodae</taxon>
        <taxon>Triticeae</taxon>
        <taxon>Triticinae</taxon>
        <taxon>Triticum</taxon>
    </lineage>
</organism>
<proteinExistence type="predicted"/>
<name>A0A8R7JXB2_TRIUA</name>
<reference evidence="2" key="2">
    <citation type="submission" date="2018-03" db="EMBL/GenBank/DDBJ databases">
        <title>The Triticum urartu genome reveals the dynamic nature of wheat genome evolution.</title>
        <authorList>
            <person name="Ling H."/>
            <person name="Ma B."/>
            <person name="Shi X."/>
            <person name="Liu H."/>
            <person name="Dong L."/>
            <person name="Sun H."/>
            <person name="Cao Y."/>
            <person name="Gao Q."/>
            <person name="Zheng S."/>
            <person name="Li Y."/>
            <person name="Yu Y."/>
            <person name="Du H."/>
            <person name="Qi M."/>
            <person name="Li Y."/>
            <person name="Yu H."/>
            <person name="Cui Y."/>
            <person name="Wang N."/>
            <person name="Chen C."/>
            <person name="Wu H."/>
            <person name="Zhao Y."/>
            <person name="Zhang J."/>
            <person name="Li Y."/>
            <person name="Zhou W."/>
            <person name="Zhang B."/>
            <person name="Hu W."/>
            <person name="Eijk M."/>
            <person name="Tang J."/>
            <person name="Witsenboer H."/>
            <person name="Zhao S."/>
            <person name="Li Z."/>
            <person name="Zhang A."/>
            <person name="Wang D."/>
            <person name="Liang C."/>
        </authorList>
    </citation>
    <scope>NUCLEOTIDE SEQUENCE [LARGE SCALE GENOMIC DNA]</scope>
    <source>
        <strain evidence="2">cv. G1812</strain>
    </source>
</reference>
<feature type="region of interest" description="Disordered" evidence="1">
    <location>
        <begin position="1"/>
        <end position="25"/>
    </location>
</feature>
<evidence type="ECO:0000313" key="2">
    <source>
        <dbReference type="EnsemblPlants" id="TuG1812G0100001393.01.T01"/>
    </source>
</evidence>
<evidence type="ECO:0000256" key="1">
    <source>
        <dbReference type="SAM" id="MobiDB-lite"/>
    </source>
</evidence>
<dbReference type="Proteomes" id="UP000015106">
    <property type="component" value="Chromosome 1"/>
</dbReference>
<dbReference type="EnsemblPlants" id="TuG1812G0100001393.01.T01">
    <property type="protein sequence ID" value="TuG1812G0100001393.01.T01"/>
    <property type="gene ID" value="TuG1812G0100001393.01"/>
</dbReference>
<protein>
    <submittedName>
        <fullName evidence="2">Uncharacterized protein</fullName>
    </submittedName>
</protein>
<reference evidence="3" key="1">
    <citation type="journal article" date="2013" name="Nature">
        <title>Draft genome of the wheat A-genome progenitor Triticum urartu.</title>
        <authorList>
            <person name="Ling H.Q."/>
            <person name="Zhao S."/>
            <person name="Liu D."/>
            <person name="Wang J."/>
            <person name="Sun H."/>
            <person name="Zhang C."/>
            <person name="Fan H."/>
            <person name="Li D."/>
            <person name="Dong L."/>
            <person name="Tao Y."/>
            <person name="Gao C."/>
            <person name="Wu H."/>
            <person name="Li Y."/>
            <person name="Cui Y."/>
            <person name="Guo X."/>
            <person name="Zheng S."/>
            <person name="Wang B."/>
            <person name="Yu K."/>
            <person name="Liang Q."/>
            <person name="Yang W."/>
            <person name="Lou X."/>
            <person name="Chen J."/>
            <person name="Feng M."/>
            <person name="Jian J."/>
            <person name="Zhang X."/>
            <person name="Luo G."/>
            <person name="Jiang Y."/>
            <person name="Liu J."/>
            <person name="Wang Z."/>
            <person name="Sha Y."/>
            <person name="Zhang B."/>
            <person name="Wu H."/>
            <person name="Tang D."/>
            <person name="Shen Q."/>
            <person name="Xue P."/>
            <person name="Zou S."/>
            <person name="Wang X."/>
            <person name="Liu X."/>
            <person name="Wang F."/>
            <person name="Yang Y."/>
            <person name="An X."/>
            <person name="Dong Z."/>
            <person name="Zhang K."/>
            <person name="Zhang X."/>
            <person name="Luo M.C."/>
            <person name="Dvorak J."/>
            <person name="Tong Y."/>
            <person name="Wang J."/>
            <person name="Yang H."/>
            <person name="Li Z."/>
            <person name="Wang D."/>
            <person name="Zhang A."/>
            <person name="Wang J."/>
        </authorList>
    </citation>
    <scope>NUCLEOTIDE SEQUENCE</scope>
    <source>
        <strain evidence="3">cv. G1812</strain>
    </source>
</reference>
<dbReference type="Gramene" id="TuG1812G0100001393.01.T01">
    <property type="protein sequence ID" value="TuG1812G0100001393.01.T01"/>
    <property type="gene ID" value="TuG1812G0100001393.01"/>
</dbReference>
<evidence type="ECO:0000313" key="3">
    <source>
        <dbReference type="Proteomes" id="UP000015106"/>
    </source>
</evidence>
<keyword evidence="3" id="KW-1185">Reference proteome</keyword>
<feature type="region of interest" description="Disordered" evidence="1">
    <location>
        <begin position="37"/>
        <end position="59"/>
    </location>
</feature>
<reference evidence="2" key="3">
    <citation type="submission" date="2022-06" db="UniProtKB">
        <authorList>
            <consortium name="EnsemblPlants"/>
        </authorList>
    </citation>
    <scope>IDENTIFICATION</scope>
</reference>
<sequence>MGRGGGVPGVSTVQPSRFPVDPSVSRRYRTLEAPLEDLLARLTPPPDPTADSSLRRRAASTPAISSGILDFSPVIGARRLM</sequence>
<accession>A0A8R7JXB2</accession>